<name>A0A9N9J688_9GLOM</name>
<feature type="non-terminal residue" evidence="2">
    <location>
        <position position="135"/>
    </location>
</feature>
<feature type="transmembrane region" description="Helical" evidence="1">
    <location>
        <begin position="95"/>
        <end position="114"/>
    </location>
</feature>
<gene>
    <name evidence="2" type="ORF">CPELLU_LOCUS15331</name>
</gene>
<evidence type="ECO:0000313" key="2">
    <source>
        <dbReference type="EMBL" id="CAG8761431.1"/>
    </source>
</evidence>
<protein>
    <submittedName>
        <fullName evidence="2">12288_t:CDS:1</fullName>
    </submittedName>
</protein>
<dbReference type="Proteomes" id="UP000789759">
    <property type="component" value="Unassembled WGS sequence"/>
</dbReference>
<evidence type="ECO:0000256" key="1">
    <source>
        <dbReference type="SAM" id="Phobius"/>
    </source>
</evidence>
<keyword evidence="3" id="KW-1185">Reference proteome</keyword>
<dbReference type="EMBL" id="CAJVQA010019980">
    <property type="protein sequence ID" value="CAG8761431.1"/>
    <property type="molecule type" value="Genomic_DNA"/>
</dbReference>
<evidence type="ECO:0000313" key="3">
    <source>
        <dbReference type="Proteomes" id="UP000789759"/>
    </source>
</evidence>
<organism evidence="2 3">
    <name type="scientific">Cetraspora pellucida</name>
    <dbReference type="NCBI Taxonomy" id="1433469"/>
    <lineage>
        <taxon>Eukaryota</taxon>
        <taxon>Fungi</taxon>
        <taxon>Fungi incertae sedis</taxon>
        <taxon>Mucoromycota</taxon>
        <taxon>Glomeromycotina</taxon>
        <taxon>Glomeromycetes</taxon>
        <taxon>Diversisporales</taxon>
        <taxon>Gigasporaceae</taxon>
        <taxon>Cetraspora</taxon>
    </lineage>
</organism>
<sequence>IFHVTYTSDSTPSELWNEFGQWAGFDKVSEFRKKFRHHCRRIWTKINHAPEYNGPDVPECDGSDISECDGPEQDGPELLTPALVRFRGVQIYACYGNQVLLAMPSLFLLAMFGLGGGRAKPAMIDSDDEAVPFYD</sequence>
<dbReference type="AlphaFoldDB" id="A0A9N9J688"/>
<dbReference type="OrthoDB" id="2442370at2759"/>
<keyword evidence="1" id="KW-0812">Transmembrane</keyword>
<keyword evidence="1" id="KW-1133">Transmembrane helix</keyword>
<accession>A0A9N9J688</accession>
<proteinExistence type="predicted"/>
<keyword evidence="1" id="KW-0472">Membrane</keyword>
<reference evidence="2" key="1">
    <citation type="submission" date="2021-06" db="EMBL/GenBank/DDBJ databases">
        <authorList>
            <person name="Kallberg Y."/>
            <person name="Tangrot J."/>
            <person name="Rosling A."/>
        </authorList>
    </citation>
    <scope>NUCLEOTIDE SEQUENCE</scope>
    <source>
        <strain evidence="2">FL966</strain>
    </source>
</reference>
<comment type="caution">
    <text evidence="2">The sequence shown here is derived from an EMBL/GenBank/DDBJ whole genome shotgun (WGS) entry which is preliminary data.</text>
</comment>